<evidence type="ECO:0000313" key="2">
    <source>
        <dbReference type="Proteomes" id="UP001200247"/>
    </source>
</evidence>
<reference evidence="1 2" key="1">
    <citation type="submission" date="2021-10" db="EMBL/GenBank/DDBJ databases">
        <title>Whole-genome sequencing analysis of Laribacter hongkongensis: virulence gene profiles, carbohydrate-active enzyme prediction, and antimicrobial resistance characterization.</title>
        <authorList>
            <person name="Yuan P."/>
            <person name="Zhan Y."/>
            <person name="Chen D."/>
        </authorList>
    </citation>
    <scope>NUCLEOTIDE SEQUENCE [LARGE SCALE GENOMIC DNA]</scope>
    <source>
        <strain evidence="1 2">W67</strain>
    </source>
</reference>
<comment type="caution">
    <text evidence="1">The sequence shown here is derived from an EMBL/GenBank/DDBJ whole genome shotgun (WGS) entry which is preliminary data.</text>
</comment>
<proteinExistence type="predicted"/>
<dbReference type="RefSeq" id="WP_239884174.1">
    <property type="nucleotide sequence ID" value="NZ_JAJAXE010000019.1"/>
</dbReference>
<dbReference type="AlphaFoldDB" id="A0ABD4SUC3"/>
<protein>
    <recommendedName>
        <fullName evidence="3">Phage tail protein</fullName>
    </recommendedName>
</protein>
<dbReference type="Proteomes" id="UP001200247">
    <property type="component" value="Unassembled WGS sequence"/>
</dbReference>
<gene>
    <name evidence="1" type="ORF">LH440_15825</name>
</gene>
<sequence length="117" mass="13226">MIPDFPDCARILLDGFSEKPSFGVLRTEMDAGVAKQRARWSLPVTTRQAVLLVESLEAKRQMDRWFRYELAGGAGWFSWRDPVAGKTVRARFVGGELQWTPDSPQLWRAGVQIETTG</sequence>
<name>A0ABD4SUC3_9NEIS</name>
<accession>A0ABD4SUC3</accession>
<organism evidence="1 2">
    <name type="scientific">Laribacter hongkongensis</name>
    <dbReference type="NCBI Taxonomy" id="168471"/>
    <lineage>
        <taxon>Bacteria</taxon>
        <taxon>Pseudomonadati</taxon>
        <taxon>Pseudomonadota</taxon>
        <taxon>Betaproteobacteria</taxon>
        <taxon>Neisseriales</taxon>
        <taxon>Aquaspirillaceae</taxon>
        <taxon>Laribacter</taxon>
    </lineage>
</organism>
<dbReference type="EMBL" id="JAJAXM010000051">
    <property type="protein sequence ID" value="MCG9027335.1"/>
    <property type="molecule type" value="Genomic_DNA"/>
</dbReference>
<evidence type="ECO:0008006" key="3">
    <source>
        <dbReference type="Google" id="ProtNLM"/>
    </source>
</evidence>
<evidence type="ECO:0000313" key="1">
    <source>
        <dbReference type="EMBL" id="MCG9027335.1"/>
    </source>
</evidence>